<sequence length="108" mass="12347">LCINLHVVFFKTISGFQGVYKQMASQASLPIFRSLRLVLSNGASITIPSALRREQPYFLKFDVYNHNLWRHNIKGETDTDQAGQATPDRTLGFYARYKRPSGQRQRAA</sequence>
<protein>
    <submittedName>
        <fullName evidence="1">Uncharacterized protein</fullName>
    </submittedName>
</protein>
<evidence type="ECO:0000313" key="1">
    <source>
        <dbReference type="EMBL" id="GLI60222.1"/>
    </source>
</evidence>
<accession>A0ABQ5RRL6</accession>
<feature type="non-terminal residue" evidence="1">
    <location>
        <position position="1"/>
    </location>
</feature>
<comment type="caution">
    <text evidence="1">The sequence shown here is derived from an EMBL/GenBank/DDBJ whole genome shotgun (WGS) entry which is preliminary data.</text>
</comment>
<reference evidence="1 2" key="1">
    <citation type="journal article" date="2023" name="IScience">
        <title>Expanded male sex-determining region conserved during the evolution of homothallism in the green alga Volvox.</title>
        <authorList>
            <person name="Yamamoto K."/>
            <person name="Matsuzaki R."/>
            <person name="Mahakham W."/>
            <person name="Heman W."/>
            <person name="Sekimoto H."/>
            <person name="Kawachi M."/>
            <person name="Minakuchi Y."/>
            <person name="Toyoda A."/>
            <person name="Nozaki H."/>
        </authorList>
    </citation>
    <scope>NUCLEOTIDE SEQUENCE [LARGE SCALE GENOMIC DNA]</scope>
    <source>
        <strain evidence="1 2">NIES-4468</strain>
    </source>
</reference>
<dbReference type="EMBL" id="BSDZ01000005">
    <property type="protein sequence ID" value="GLI60222.1"/>
    <property type="molecule type" value="Genomic_DNA"/>
</dbReference>
<evidence type="ECO:0000313" key="2">
    <source>
        <dbReference type="Proteomes" id="UP001165090"/>
    </source>
</evidence>
<name>A0ABQ5RRL6_9CHLO</name>
<organism evidence="1 2">
    <name type="scientific">Volvox africanus</name>
    <dbReference type="NCBI Taxonomy" id="51714"/>
    <lineage>
        <taxon>Eukaryota</taxon>
        <taxon>Viridiplantae</taxon>
        <taxon>Chlorophyta</taxon>
        <taxon>core chlorophytes</taxon>
        <taxon>Chlorophyceae</taxon>
        <taxon>CS clade</taxon>
        <taxon>Chlamydomonadales</taxon>
        <taxon>Volvocaceae</taxon>
        <taxon>Volvox</taxon>
    </lineage>
</organism>
<gene>
    <name evidence="1" type="ORF">VaNZ11_002308</name>
</gene>
<dbReference type="Proteomes" id="UP001165090">
    <property type="component" value="Unassembled WGS sequence"/>
</dbReference>
<proteinExistence type="predicted"/>
<keyword evidence="2" id="KW-1185">Reference proteome</keyword>